<name>A0A1G7CU65_9ACTN</name>
<dbReference type="GO" id="GO:0016616">
    <property type="term" value="F:oxidoreductase activity, acting on the CH-OH group of donors, NAD or NADP as acceptor"/>
    <property type="evidence" value="ECO:0007669"/>
    <property type="project" value="InterPro"/>
</dbReference>
<evidence type="ECO:0000256" key="3">
    <source>
        <dbReference type="ARBA" id="ARBA00023027"/>
    </source>
</evidence>
<sequence length="308" mass="33138">MTDRVVWLPYGAEEAEHKLGGLPEGLRVEAWTSAKELPGSASDVEFAVMPYMAGPGALDRIEELTSLKVLQLQSAGYENVVDLVPEGVTLCNGGGIHDTATAELAVTLALASGRNIGRFARQQAERRWDGAWGVSLADQHVAIVGYGRIGKAIEARLAGFEVASVTRFARSEKSDPEVRPVDELGEHLPRCTVVFVITPLTEQTTGLFDADMLARMPDGALLVNVSRGPVVDTEALLAETSSGRLRAALDVTDPEPLPSDHPLWEVDNVLISPHVGGYASSFEPRRDRLVAAQLRRFAAGEPLENVVN</sequence>
<dbReference type="OrthoDB" id="4324715at2"/>
<keyword evidence="3" id="KW-0520">NAD</keyword>
<dbReference type="RefSeq" id="WP_090595116.1">
    <property type="nucleotide sequence ID" value="NZ_LT629688.1"/>
</dbReference>
<accession>A0A1G7CU65</accession>
<dbReference type="Gene3D" id="3.40.50.720">
    <property type="entry name" value="NAD(P)-binding Rossmann-like Domain"/>
    <property type="match status" value="2"/>
</dbReference>
<dbReference type="InterPro" id="IPR029753">
    <property type="entry name" value="D-isomer_DH_CS"/>
</dbReference>
<evidence type="ECO:0000256" key="4">
    <source>
        <dbReference type="RuleBase" id="RU003719"/>
    </source>
</evidence>
<evidence type="ECO:0000259" key="5">
    <source>
        <dbReference type="Pfam" id="PF00389"/>
    </source>
</evidence>
<evidence type="ECO:0000259" key="6">
    <source>
        <dbReference type="Pfam" id="PF02826"/>
    </source>
</evidence>
<evidence type="ECO:0000313" key="7">
    <source>
        <dbReference type="EMBL" id="SDE42206.1"/>
    </source>
</evidence>
<dbReference type="InterPro" id="IPR006140">
    <property type="entry name" value="D-isomer_DH_NAD-bd"/>
</dbReference>
<dbReference type="PROSITE" id="PS00671">
    <property type="entry name" value="D_2_HYDROXYACID_DH_3"/>
    <property type="match status" value="1"/>
</dbReference>
<dbReference type="Pfam" id="PF02826">
    <property type="entry name" value="2-Hacid_dh_C"/>
    <property type="match status" value="1"/>
</dbReference>
<feature type="domain" description="D-isomer specific 2-hydroxyacid dehydrogenase NAD-binding" evidence="6">
    <location>
        <begin position="107"/>
        <end position="276"/>
    </location>
</feature>
<comment type="similarity">
    <text evidence="1 4">Belongs to the D-isomer specific 2-hydroxyacid dehydrogenase family.</text>
</comment>
<dbReference type="Pfam" id="PF00389">
    <property type="entry name" value="2-Hacid_dh"/>
    <property type="match status" value="1"/>
</dbReference>
<feature type="domain" description="D-isomer specific 2-hydroxyacid dehydrogenase catalytic" evidence="5">
    <location>
        <begin position="55"/>
        <end position="308"/>
    </location>
</feature>
<proteinExistence type="inferred from homology"/>
<dbReference type="AlphaFoldDB" id="A0A1G7CU65"/>
<organism evidence="7 8">
    <name type="scientific">Auraticoccus monumenti</name>
    <dbReference type="NCBI Taxonomy" id="675864"/>
    <lineage>
        <taxon>Bacteria</taxon>
        <taxon>Bacillati</taxon>
        <taxon>Actinomycetota</taxon>
        <taxon>Actinomycetes</taxon>
        <taxon>Propionibacteriales</taxon>
        <taxon>Propionibacteriaceae</taxon>
        <taxon>Auraticoccus</taxon>
    </lineage>
</organism>
<evidence type="ECO:0000256" key="1">
    <source>
        <dbReference type="ARBA" id="ARBA00005854"/>
    </source>
</evidence>
<protein>
    <submittedName>
        <fullName evidence="7">Phosphoglycerate dehydrogenase</fullName>
    </submittedName>
</protein>
<dbReference type="InterPro" id="IPR036291">
    <property type="entry name" value="NAD(P)-bd_dom_sf"/>
</dbReference>
<keyword evidence="8" id="KW-1185">Reference proteome</keyword>
<dbReference type="Proteomes" id="UP000198546">
    <property type="component" value="Chromosome i"/>
</dbReference>
<dbReference type="SUPFAM" id="SSF51735">
    <property type="entry name" value="NAD(P)-binding Rossmann-fold domains"/>
    <property type="match status" value="1"/>
</dbReference>
<gene>
    <name evidence="7" type="ORF">SAMN04489747_3363</name>
</gene>
<reference evidence="7 8" key="1">
    <citation type="submission" date="2016-10" db="EMBL/GenBank/DDBJ databases">
        <authorList>
            <person name="de Groot N.N."/>
        </authorList>
    </citation>
    <scope>NUCLEOTIDE SEQUENCE [LARGE SCALE GENOMIC DNA]</scope>
    <source>
        <strain evidence="7 8">MON 2.2</strain>
    </source>
</reference>
<dbReference type="InterPro" id="IPR006139">
    <property type="entry name" value="D-isomer_2_OHA_DH_cat_dom"/>
</dbReference>
<dbReference type="PANTHER" id="PTHR43333:SF1">
    <property type="entry name" value="D-ISOMER SPECIFIC 2-HYDROXYACID DEHYDROGENASE NAD-BINDING DOMAIN-CONTAINING PROTEIN"/>
    <property type="match status" value="1"/>
</dbReference>
<evidence type="ECO:0000256" key="2">
    <source>
        <dbReference type="ARBA" id="ARBA00023002"/>
    </source>
</evidence>
<dbReference type="EMBL" id="LT629688">
    <property type="protein sequence ID" value="SDE42206.1"/>
    <property type="molecule type" value="Genomic_DNA"/>
</dbReference>
<dbReference type="STRING" id="675864.SAMN04489747_3363"/>
<dbReference type="GO" id="GO:0051287">
    <property type="term" value="F:NAD binding"/>
    <property type="evidence" value="ECO:0007669"/>
    <property type="project" value="InterPro"/>
</dbReference>
<dbReference type="SUPFAM" id="SSF52283">
    <property type="entry name" value="Formate/glycerate dehydrogenase catalytic domain-like"/>
    <property type="match status" value="1"/>
</dbReference>
<evidence type="ECO:0000313" key="8">
    <source>
        <dbReference type="Proteomes" id="UP000198546"/>
    </source>
</evidence>
<keyword evidence="2 4" id="KW-0560">Oxidoreductase</keyword>
<dbReference type="PANTHER" id="PTHR43333">
    <property type="entry name" value="2-HACID_DH_C DOMAIN-CONTAINING PROTEIN"/>
    <property type="match status" value="1"/>
</dbReference>
<dbReference type="CDD" id="cd12166">
    <property type="entry name" value="2-Hacid_dh_7"/>
    <property type="match status" value="1"/>
</dbReference>